<dbReference type="SUPFAM" id="SSF53901">
    <property type="entry name" value="Thiolase-like"/>
    <property type="match status" value="2"/>
</dbReference>
<dbReference type="InterPro" id="IPR018201">
    <property type="entry name" value="Ketoacyl_synth_AS"/>
</dbReference>
<dbReference type="InterPro" id="IPR016039">
    <property type="entry name" value="Thiolase-like"/>
</dbReference>
<dbReference type="CDD" id="cd00834">
    <property type="entry name" value="KAS_I_II"/>
    <property type="match status" value="1"/>
</dbReference>
<keyword evidence="12" id="KW-0012">Acyltransferase</keyword>
<evidence type="ECO:0000313" key="20">
    <source>
        <dbReference type="EMBL" id="KCV81954.1"/>
    </source>
</evidence>
<dbReference type="InterPro" id="IPR000794">
    <property type="entry name" value="Beta-ketoacyl_synthase"/>
</dbReference>
<dbReference type="PROSITE" id="PS52004">
    <property type="entry name" value="KS3_2"/>
    <property type="match status" value="1"/>
</dbReference>
<evidence type="ECO:0000256" key="13">
    <source>
        <dbReference type="ARBA" id="ARBA00039450"/>
    </source>
</evidence>
<dbReference type="InterPro" id="IPR014030">
    <property type="entry name" value="Ketoacyl_synth_N"/>
</dbReference>
<evidence type="ECO:0000259" key="19">
    <source>
        <dbReference type="PROSITE" id="PS52004"/>
    </source>
</evidence>
<dbReference type="STRING" id="1461693.ATO10_08913"/>
<comment type="catalytic activity">
    <reaction evidence="16">
        <text>(3Z)-decenoyl-[ACP] + malonyl-[ACP] + H(+) = 3-oxo-(5Z)-dodecenoyl-[ACP] + holo-[ACP] + CO2</text>
        <dbReference type="Rhea" id="RHEA:54940"/>
        <dbReference type="Rhea" id="RHEA-COMP:9623"/>
        <dbReference type="Rhea" id="RHEA-COMP:9685"/>
        <dbReference type="Rhea" id="RHEA-COMP:9927"/>
        <dbReference type="Rhea" id="RHEA-COMP:14042"/>
        <dbReference type="ChEBI" id="CHEBI:15378"/>
        <dbReference type="ChEBI" id="CHEBI:16526"/>
        <dbReference type="ChEBI" id="CHEBI:64479"/>
        <dbReference type="ChEBI" id="CHEBI:78449"/>
        <dbReference type="ChEBI" id="CHEBI:78798"/>
        <dbReference type="ChEBI" id="CHEBI:138410"/>
    </reaction>
    <physiologicalReaction direction="left-to-right" evidence="16">
        <dbReference type="Rhea" id="RHEA:54941"/>
    </physiologicalReaction>
</comment>
<dbReference type="EMBL" id="AQQY01000005">
    <property type="protein sequence ID" value="KCV81954.1"/>
    <property type="molecule type" value="Genomic_DNA"/>
</dbReference>
<evidence type="ECO:0000256" key="9">
    <source>
        <dbReference type="ARBA" id="ARBA00022832"/>
    </source>
</evidence>
<proteinExistence type="inferred from homology"/>
<dbReference type="GO" id="GO:0005829">
    <property type="term" value="C:cytosol"/>
    <property type="evidence" value="ECO:0007669"/>
    <property type="project" value="TreeGrafter"/>
</dbReference>
<keyword evidence="8 18" id="KW-0808">Transferase</keyword>
<evidence type="ECO:0000256" key="14">
    <source>
        <dbReference type="ARBA" id="ARBA00041620"/>
    </source>
</evidence>
<keyword evidence="9" id="KW-0276">Fatty acid metabolism</keyword>
<evidence type="ECO:0000256" key="1">
    <source>
        <dbReference type="ARBA" id="ARBA00004496"/>
    </source>
</evidence>
<comment type="caution">
    <text evidence="20">The sequence shown here is derived from an EMBL/GenBank/DDBJ whole genome shotgun (WGS) entry which is preliminary data.</text>
</comment>
<dbReference type="GO" id="GO:0004315">
    <property type="term" value="F:3-oxoacyl-[acyl-carrier-protein] synthase activity"/>
    <property type="evidence" value="ECO:0007669"/>
    <property type="project" value="UniProtKB-EC"/>
</dbReference>
<dbReference type="eggNOG" id="COG0304">
    <property type="taxonomic scope" value="Bacteria"/>
</dbReference>
<dbReference type="RefSeq" id="WP_035250674.1">
    <property type="nucleotide sequence ID" value="NZ_AQQY01000005.1"/>
</dbReference>
<dbReference type="Pfam" id="PF02801">
    <property type="entry name" value="Ketoacyl-synt_C"/>
    <property type="match status" value="1"/>
</dbReference>
<dbReference type="PATRIC" id="fig|1461693.3.peg.1807"/>
<sequence length="409" mass="42885">MRRVVITGMGIVSPIGNTVAEVEASLRAGKSGIRAEEEYTKHGFRSQVAGIPQIDLTAAIDKRQLRFMGPGAAYNYIAMEQAIADSGLEDSDVSNERTGLIMGSGGPSTSNFFSAHNIVIEKGAPKRMGPFMVTRCMSSTNSACLATPFKIKGINYSITSACSTSAHCIGNGVEQIQMGKQDIVFAGGGEEVDWTLSCLFDAMGAMSSKYNDAPETASRPFDATRDGFVIGGGGGVVVLEDLDHALARGAKIYAEVTGYGATSDGHDMVAPSGEGGERSMRLAASTLPEGRKIDYINAHGTSTPAGDVTEVKAVRRVFGEGSTPPIASTKSLTGHSLGATGVHEAIYSLIMMQGNFIAASANVTELDPEINEGEIVTELRENVELDSVLSNSFGFGGTNATLVMSKYHG</sequence>
<dbReference type="Gene3D" id="3.40.47.10">
    <property type="match status" value="2"/>
</dbReference>
<keyword evidence="6" id="KW-0963">Cytoplasm</keyword>
<dbReference type="InterPro" id="IPR014031">
    <property type="entry name" value="Ketoacyl_synth_C"/>
</dbReference>
<dbReference type="PANTHER" id="PTHR11712:SF306">
    <property type="entry name" value="3-OXOACYL-[ACYL-CARRIER-PROTEIN] SYNTHASE 1"/>
    <property type="match status" value="1"/>
</dbReference>
<dbReference type="AlphaFoldDB" id="A0A058ZK10"/>
<evidence type="ECO:0000256" key="2">
    <source>
        <dbReference type="ARBA" id="ARBA00005194"/>
    </source>
</evidence>
<dbReference type="PROSITE" id="PS00606">
    <property type="entry name" value="KS3_1"/>
    <property type="match status" value="1"/>
</dbReference>
<dbReference type="NCBIfam" id="NF005935">
    <property type="entry name" value="PRK07967.1"/>
    <property type="match status" value="1"/>
</dbReference>
<comment type="similarity">
    <text evidence="3 18">Belongs to the thiolase-like superfamily. Beta-ketoacyl-ACP synthases family.</text>
</comment>
<dbReference type="GO" id="GO:0006633">
    <property type="term" value="P:fatty acid biosynthetic process"/>
    <property type="evidence" value="ECO:0007669"/>
    <property type="project" value="UniProtKB-KW"/>
</dbReference>
<organism evidence="20 21">
    <name type="scientific">Actibacterium atlanticum</name>
    <dbReference type="NCBI Taxonomy" id="1461693"/>
    <lineage>
        <taxon>Bacteria</taxon>
        <taxon>Pseudomonadati</taxon>
        <taxon>Pseudomonadota</taxon>
        <taxon>Alphaproteobacteria</taxon>
        <taxon>Rhodobacterales</taxon>
        <taxon>Roseobacteraceae</taxon>
        <taxon>Actibacterium</taxon>
    </lineage>
</organism>
<accession>A0A058ZK10</accession>
<evidence type="ECO:0000256" key="3">
    <source>
        <dbReference type="ARBA" id="ARBA00008467"/>
    </source>
</evidence>
<dbReference type="InterPro" id="IPR020841">
    <property type="entry name" value="PKS_Beta-ketoAc_synthase_dom"/>
</dbReference>
<keyword evidence="10" id="KW-0443">Lipid metabolism</keyword>
<dbReference type="Pfam" id="PF00109">
    <property type="entry name" value="ketoacyl-synt"/>
    <property type="match status" value="1"/>
</dbReference>
<evidence type="ECO:0000256" key="8">
    <source>
        <dbReference type="ARBA" id="ARBA00022679"/>
    </source>
</evidence>
<evidence type="ECO:0000256" key="15">
    <source>
        <dbReference type="ARBA" id="ARBA00042143"/>
    </source>
</evidence>
<evidence type="ECO:0000256" key="7">
    <source>
        <dbReference type="ARBA" id="ARBA00022516"/>
    </source>
</evidence>
<evidence type="ECO:0000256" key="4">
    <source>
        <dbReference type="ARBA" id="ARBA00011738"/>
    </source>
</evidence>
<evidence type="ECO:0000256" key="5">
    <source>
        <dbReference type="ARBA" id="ARBA00013191"/>
    </source>
</evidence>
<keyword evidence="11" id="KW-0275">Fatty acid biosynthesis</keyword>
<dbReference type="PANTHER" id="PTHR11712">
    <property type="entry name" value="POLYKETIDE SYNTHASE-RELATED"/>
    <property type="match status" value="1"/>
</dbReference>
<evidence type="ECO:0000256" key="10">
    <source>
        <dbReference type="ARBA" id="ARBA00023098"/>
    </source>
</evidence>
<evidence type="ECO:0000313" key="21">
    <source>
        <dbReference type="Proteomes" id="UP000024836"/>
    </source>
</evidence>
<name>A0A058ZK10_9RHOB</name>
<evidence type="ECO:0000256" key="12">
    <source>
        <dbReference type="ARBA" id="ARBA00023315"/>
    </source>
</evidence>
<gene>
    <name evidence="20" type="ORF">ATO10_08913</name>
</gene>
<comment type="catalytic activity">
    <reaction evidence="17">
        <text>a fatty acyl-[ACP] + malonyl-[ACP] + H(+) = a 3-oxoacyl-[ACP] + holo-[ACP] + CO2</text>
        <dbReference type="Rhea" id="RHEA:22836"/>
        <dbReference type="Rhea" id="RHEA-COMP:9623"/>
        <dbReference type="Rhea" id="RHEA-COMP:9685"/>
        <dbReference type="Rhea" id="RHEA-COMP:9916"/>
        <dbReference type="Rhea" id="RHEA-COMP:14125"/>
        <dbReference type="ChEBI" id="CHEBI:15378"/>
        <dbReference type="ChEBI" id="CHEBI:16526"/>
        <dbReference type="ChEBI" id="CHEBI:64479"/>
        <dbReference type="ChEBI" id="CHEBI:78449"/>
        <dbReference type="ChEBI" id="CHEBI:78776"/>
        <dbReference type="ChEBI" id="CHEBI:138651"/>
        <dbReference type="EC" id="2.3.1.41"/>
    </reaction>
    <physiologicalReaction direction="left-to-right" evidence="17">
        <dbReference type="Rhea" id="RHEA:22837"/>
    </physiologicalReaction>
</comment>
<comment type="subunit">
    <text evidence="4">Homodimer.</text>
</comment>
<dbReference type="FunFam" id="3.40.47.10:FF:000006">
    <property type="entry name" value="3-oxoacyl-[acyl-carrier-protein] synthase I"/>
    <property type="match status" value="1"/>
</dbReference>
<dbReference type="EC" id="2.3.1.41" evidence="5"/>
<evidence type="ECO:0000256" key="17">
    <source>
        <dbReference type="ARBA" id="ARBA00048506"/>
    </source>
</evidence>
<evidence type="ECO:0000256" key="18">
    <source>
        <dbReference type="RuleBase" id="RU003694"/>
    </source>
</evidence>
<evidence type="ECO:0000256" key="16">
    <source>
        <dbReference type="ARBA" id="ARBA00048121"/>
    </source>
</evidence>
<dbReference type="OrthoDB" id="9808669at2"/>
<keyword evidence="7" id="KW-0444">Lipid biosynthesis</keyword>
<protein>
    <recommendedName>
        <fullName evidence="13">3-oxoacyl-[acyl-carrier-protein] synthase 1</fullName>
        <ecNumber evidence="5">2.3.1.41</ecNumber>
    </recommendedName>
    <alternativeName>
        <fullName evidence="14">3-oxoacyl-[acyl-carrier-protein] synthase I</fullName>
    </alternativeName>
    <alternativeName>
        <fullName evidence="15">Beta-ketoacyl-ACP synthase I</fullName>
    </alternativeName>
</protein>
<evidence type="ECO:0000256" key="6">
    <source>
        <dbReference type="ARBA" id="ARBA00022490"/>
    </source>
</evidence>
<feature type="domain" description="Ketosynthase family 3 (KS3)" evidence="19">
    <location>
        <begin position="1"/>
        <end position="406"/>
    </location>
</feature>
<evidence type="ECO:0000256" key="11">
    <source>
        <dbReference type="ARBA" id="ARBA00023160"/>
    </source>
</evidence>
<reference evidence="20 21" key="1">
    <citation type="submission" date="2013-04" db="EMBL/GenBank/DDBJ databases">
        <title>Shimia sp. 22II-S11-Z10 Genome Sequencing.</title>
        <authorList>
            <person name="Lai Q."/>
            <person name="Li G."/>
            <person name="Shao Z."/>
        </authorList>
    </citation>
    <scope>NUCLEOTIDE SEQUENCE [LARGE SCALE GENOMIC DNA]</scope>
    <source>
        <strain evidence="21">22II-S11-Z10</strain>
    </source>
</reference>
<comment type="pathway">
    <text evidence="2">Lipid metabolism; fatty acid biosynthesis.</text>
</comment>
<dbReference type="Proteomes" id="UP000024836">
    <property type="component" value="Unassembled WGS sequence"/>
</dbReference>
<comment type="subcellular location">
    <subcellularLocation>
        <location evidence="1">Cytoplasm</location>
    </subcellularLocation>
</comment>
<keyword evidence="21" id="KW-1185">Reference proteome</keyword>
<dbReference type="SMART" id="SM00825">
    <property type="entry name" value="PKS_KS"/>
    <property type="match status" value="1"/>
</dbReference>